<dbReference type="Proteomes" id="UP000054248">
    <property type="component" value="Unassembled WGS sequence"/>
</dbReference>
<dbReference type="AlphaFoldDB" id="A0A0C3QCR4"/>
<name>A0A0C3QCR4_9AGAM</name>
<keyword evidence="3" id="KW-1185">Reference proteome</keyword>
<feature type="region of interest" description="Disordered" evidence="1">
    <location>
        <begin position="85"/>
        <end position="258"/>
    </location>
</feature>
<sequence length="258" mass="27787">MSALEEIVFDGGEGQCERFIRLVRKAAFSQGKLDDSKWVAMFASTCFEGKALRWYSALDPTTKTDWHLLEPALLNEFTGPVLSSQVEEKAPSIERESSMPTPAAAPPPPPSAEEQESLRPSSPTSYEPTPAPAPAAAPPPSSIFEGRPWPPPNESSPQSKPGPPPPPPPRNSTFTPSYQPGSGFRPPPRHPSASASSSSKSGPSPGLYGSFIPTANPSAPPPPPPRNSFTNSQRPQEQWEQDVPKPTEPRRYVGSIFI</sequence>
<feature type="compositionally biased region" description="Pro residues" evidence="1">
    <location>
        <begin position="129"/>
        <end position="141"/>
    </location>
</feature>
<feature type="compositionally biased region" description="Pro residues" evidence="1">
    <location>
        <begin position="148"/>
        <end position="170"/>
    </location>
</feature>
<gene>
    <name evidence="2" type="ORF">M407DRAFT_6730</name>
</gene>
<reference evidence="3" key="2">
    <citation type="submission" date="2015-01" db="EMBL/GenBank/DDBJ databases">
        <title>Evolutionary Origins and Diversification of the Mycorrhizal Mutualists.</title>
        <authorList>
            <consortium name="DOE Joint Genome Institute"/>
            <consortium name="Mycorrhizal Genomics Consortium"/>
            <person name="Kohler A."/>
            <person name="Kuo A."/>
            <person name="Nagy L.G."/>
            <person name="Floudas D."/>
            <person name="Copeland A."/>
            <person name="Barry K.W."/>
            <person name="Cichocki N."/>
            <person name="Veneault-Fourrey C."/>
            <person name="LaButti K."/>
            <person name="Lindquist E.A."/>
            <person name="Lipzen A."/>
            <person name="Lundell T."/>
            <person name="Morin E."/>
            <person name="Murat C."/>
            <person name="Riley R."/>
            <person name="Ohm R."/>
            <person name="Sun H."/>
            <person name="Tunlid A."/>
            <person name="Henrissat B."/>
            <person name="Grigoriev I.V."/>
            <person name="Hibbett D.S."/>
            <person name="Martin F."/>
        </authorList>
    </citation>
    <scope>NUCLEOTIDE SEQUENCE [LARGE SCALE GENOMIC DNA]</scope>
    <source>
        <strain evidence="3">MUT 4182</strain>
    </source>
</reference>
<evidence type="ECO:0000313" key="3">
    <source>
        <dbReference type="Proteomes" id="UP000054248"/>
    </source>
</evidence>
<organism evidence="2 3">
    <name type="scientific">Tulasnella calospora MUT 4182</name>
    <dbReference type="NCBI Taxonomy" id="1051891"/>
    <lineage>
        <taxon>Eukaryota</taxon>
        <taxon>Fungi</taxon>
        <taxon>Dikarya</taxon>
        <taxon>Basidiomycota</taxon>
        <taxon>Agaricomycotina</taxon>
        <taxon>Agaricomycetes</taxon>
        <taxon>Cantharellales</taxon>
        <taxon>Tulasnellaceae</taxon>
        <taxon>Tulasnella</taxon>
    </lineage>
</organism>
<feature type="compositionally biased region" description="Basic and acidic residues" evidence="1">
    <location>
        <begin position="242"/>
        <end position="251"/>
    </location>
</feature>
<evidence type="ECO:0000313" key="2">
    <source>
        <dbReference type="EMBL" id="KIO28580.1"/>
    </source>
</evidence>
<accession>A0A0C3QCR4</accession>
<dbReference type="HOGENOM" id="CLU_1078458_0_0_1"/>
<feature type="compositionally biased region" description="Basic and acidic residues" evidence="1">
    <location>
        <begin position="86"/>
        <end position="97"/>
    </location>
</feature>
<proteinExistence type="predicted"/>
<evidence type="ECO:0008006" key="4">
    <source>
        <dbReference type="Google" id="ProtNLM"/>
    </source>
</evidence>
<reference evidence="2 3" key="1">
    <citation type="submission" date="2014-04" db="EMBL/GenBank/DDBJ databases">
        <authorList>
            <consortium name="DOE Joint Genome Institute"/>
            <person name="Kuo A."/>
            <person name="Girlanda M."/>
            <person name="Perotto S."/>
            <person name="Kohler A."/>
            <person name="Nagy L.G."/>
            <person name="Floudas D."/>
            <person name="Copeland A."/>
            <person name="Barry K.W."/>
            <person name="Cichocki N."/>
            <person name="Veneault-Fourrey C."/>
            <person name="LaButti K."/>
            <person name="Lindquist E.A."/>
            <person name="Lipzen A."/>
            <person name="Lundell T."/>
            <person name="Morin E."/>
            <person name="Murat C."/>
            <person name="Sun H."/>
            <person name="Tunlid A."/>
            <person name="Henrissat B."/>
            <person name="Grigoriev I.V."/>
            <person name="Hibbett D.S."/>
            <person name="Martin F."/>
            <person name="Nordberg H.P."/>
            <person name="Cantor M.N."/>
            <person name="Hua S.X."/>
        </authorList>
    </citation>
    <scope>NUCLEOTIDE SEQUENCE [LARGE SCALE GENOMIC DNA]</scope>
    <source>
        <strain evidence="2 3">MUT 4182</strain>
    </source>
</reference>
<protein>
    <recommendedName>
        <fullName evidence="4">Retrotransposon gag domain-containing protein</fullName>
    </recommendedName>
</protein>
<evidence type="ECO:0000256" key="1">
    <source>
        <dbReference type="SAM" id="MobiDB-lite"/>
    </source>
</evidence>
<feature type="compositionally biased region" description="Low complexity" evidence="1">
    <location>
        <begin position="191"/>
        <end position="206"/>
    </location>
</feature>
<dbReference type="OrthoDB" id="3298846at2759"/>
<dbReference type="EMBL" id="KN822993">
    <property type="protein sequence ID" value="KIO28580.1"/>
    <property type="molecule type" value="Genomic_DNA"/>
</dbReference>